<evidence type="ECO:0000256" key="1">
    <source>
        <dbReference type="ARBA" id="ARBA00023002"/>
    </source>
</evidence>
<reference evidence="4 5" key="1">
    <citation type="journal article" date="2016" name="Genome Biol. Evol.">
        <title>Draft genome sequence of an aflatoxigenic Aspergillus species, A. bombycis.</title>
        <authorList>
            <person name="Moore G.G."/>
            <person name="Mack B.M."/>
            <person name="Beltz S.B."/>
            <person name="Gilbert M.K."/>
        </authorList>
    </citation>
    <scope>NUCLEOTIDE SEQUENCE [LARGE SCALE GENOMIC DNA]</scope>
    <source>
        <strain evidence="5">NRRL 26010</strain>
    </source>
</reference>
<keyword evidence="1" id="KW-0560">Oxidoreductase</keyword>
<dbReference type="RefSeq" id="XP_022391992.1">
    <property type="nucleotide sequence ID" value="XM_022529267.1"/>
</dbReference>
<protein>
    <submittedName>
        <fullName evidence="4">NAD dependent epimerase/dehydratase</fullName>
    </submittedName>
</protein>
<evidence type="ECO:0000259" key="3">
    <source>
        <dbReference type="Pfam" id="PF01370"/>
    </source>
</evidence>
<dbReference type="Proteomes" id="UP000179179">
    <property type="component" value="Unassembled WGS sequence"/>
</dbReference>
<feature type="domain" description="NAD-dependent epimerase/dehydratase" evidence="3">
    <location>
        <begin position="10"/>
        <end position="272"/>
    </location>
</feature>
<dbReference type="InterPro" id="IPR036291">
    <property type="entry name" value="NAD(P)-bd_dom_sf"/>
</dbReference>
<dbReference type="Gene3D" id="3.40.50.720">
    <property type="entry name" value="NAD(P)-binding Rossmann-like Domain"/>
    <property type="match status" value="1"/>
</dbReference>
<dbReference type="InterPro" id="IPR050425">
    <property type="entry name" value="NAD(P)_dehydrat-like"/>
</dbReference>
<evidence type="ECO:0000313" key="5">
    <source>
        <dbReference type="Proteomes" id="UP000179179"/>
    </source>
</evidence>
<keyword evidence="5" id="KW-1185">Reference proteome</keyword>
<dbReference type="PANTHER" id="PTHR10366">
    <property type="entry name" value="NAD DEPENDENT EPIMERASE/DEHYDRATASE"/>
    <property type="match status" value="1"/>
</dbReference>
<dbReference type="EMBL" id="LYCR01000017">
    <property type="protein sequence ID" value="OGM48275.1"/>
    <property type="molecule type" value="Genomic_DNA"/>
</dbReference>
<comment type="caution">
    <text evidence="4">The sequence shown here is derived from an EMBL/GenBank/DDBJ whole genome shotgun (WGS) entry which is preliminary data.</text>
</comment>
<dbReference type="AlphaFoldDB" id="A0A1F8AA71"/>
<dbReference type="OrthoDB" id="2735536at2759"/>
<dbReference type="PANTHER" id="PTHR10366:SF814">
    <property type="entry name" value="NAD-DEPENDENT EPIMERASE_DEHYDRATASE DOMAIN-CONTAINING PROTEIN"/>
    <property type="match status" value="1"/>
</dbReference>
<organism evidence="4 5">
    <name type="scientific">Aspergillus bombycis</name>
    <dbReference type="NCBI Taxonomy" id="109264"/>
    <lineage>
        <taxon>Eukaryota</taxon>
        <taxon>Fungi</taxon>
        <taxon>Dikarya</taxon>
        <taxon>Ascomycota</taxon>
        <taxon>Pezizomycotina</taxon>
        <taxon>Eurotiomycetes</taxon>
        <taxon>Eurotiomycetidae</taxon>
        <taxon>Eurotiales</taxon>
        <taxon>Aspergillaceae</taxon>
        <taxon>Aspergillus</taxon>
    </lineage>
</organism>
<evidence type="ECO:0000256" key="2">
    <source>
        <dbReference type="ARBA" id="ARBA00023445"/>
    </source>
</evidence>
<name>A0A1F8AA71_9EURO</name>
<comment type="similarity">
    <text evidence="2">Belongs to the NAD(P)-dependent epimerase/dehydratase family. Dihydroflavonol-4-reductase subfamily.</text>
</comment>
<dbReference type="Pfam" id="PF01370">
    <property type="entry name" value="Epimerase"/>
    <property type="match status" value="1"/>
</dbReference>
<gene>
    <name evidence="4" type="ORF">ABOM_002137</name>
</gene>
<dbReference type="SUPFAM" id="SSF51735">
    <property type="entry name" value="NAD(P)-binding Rossmann-fold domains"/>
    <property type="match status" value="1"/>
</dbReference>
<accession>A0A1F8AA71</accession>
<proteinExistence type="inferred from homology"/>
<evidence type="ECO:0000313" key="4">
    <source>
        <dbReference type="EMBL" id="OGM48275.1"/>
    </source>
</evidence>
<dbReference type="InterPro" id="IPR001509">
    <property type="entry name" value="Epimerase_deHydtase"/>
</dbReference>
<dbReference type="GeneID" id="34445527"/>
<sequence>MVANAKKQHVLLTGANGFIASHILSILLERGYAITATVRSQEKAAAIIRTHPSWEGRITFAIVPDFTGRKPFDELFRNAEVPFTFVIHAASPVTLQADDMQKSVIEPAVLGVTELLGSAQRYGGIDLRRFVLLSSAVTVLNSYEDIARPGRPYTEDNWNHVTAQQAVERRDAALGYTVSKIQSERAAWEFMKTNSPAFDLTVMNPHFTTGPMIHPISGISSINITNYLVIANLIDGVHRDGFSDVHFPHYHFVDVRDVARSHVDALTNPAAAGRRVLLVAELLTPQLVVNIIRKHFPSLRERVLEGNPAQTLPYGVRPTGWDTRISQDILAKGAVDGQWSYIGREKSVIDTVQCMIDSNVI</sequence>
<dbReference type="GO" id="GO:0016616">
    <property type="term" value="F:oxidoreductase activity, acting on the CH-OH group of donors, NAD or NADP as acceptor"/>
    <property type="evidence" value="ECO:0007669"/>
    <property type="project" value="TreeGrafter"/>
</dbReference>
<dbReference type="STRING" id="109264.A0A1F8AA71"/>